<dbReference type="SMART" id="SM00842">
    <property type="entry name" value="FtsA"/>
    <property type="match status" value="1"/>
</dbReference>
<dbReference type="AlphaFoldDB" id="A0A1F6Y0C6"/>
<evidence type="ECO:0000259" key="1">
    <source>
        <dbReference type="SMART" id="SM00842"/>
    </source>
</evidence>
<name>A0A1F6Y0C6_9BACT</name>
<dbReference type="Gene3D" id="3.30.1490.300">
    <property type="match status" value="1"/>
</dbReference>
<dbReference type="CDD" id="cd24049">
    <property type="entry name" value="ASKHA_NBD_PilM"/>
    <property type="match status" value="1"/>
</dbReference>
<gene>
    <name evidence="2" type="ORF">A3H53_01610</name>
</gene>
<accession>A0A1F6Y0C6</accession>
<dbReference type="Gene3D" id="3.30.420.40">
    <property type="match status" value="2"/>
</dbReference>
<evidence type="ECO:0000313" key="3">
    <source>
        <dbReference type="Proteomes" id="UP000176479"/>
    </source>
</evidence>
<proteinExistence type="predicted"/>
<dbReference type="InterPro" id="IPR050696">
    <property type="entry name" value="FtsA/MreB"/>
</dbReference>
<dbReference type="GO" id="GO:0051301">
    <property type="term" value="P:cell division"/>
    <property type="evidence" value="ECO:0007669"/>
    <property type="project" value="InterPro"/>
</dbReference>
<dbReference type="InterPro" id="IPR043129">
    <property type="entry name" value="ATPase_NBD"/>
</dbReference>
<reference evidence="2 3" key="1">
    <citation type="journal article" date="2016" name="Nat. Commun.">
        <title>Thousands of microbial genomes shed light on interconnected biogeochemical processes in an aquifer system.</title>
        <authorList>
            <person name="Anantharaman K."/>
            <person name="Brown C.T."/>
            <person name="Hug L.A."/>
            <person name="Sharon I."/>
            <person name="Castelle C.J."/>
            <person name="Probst A.J."/>
            <person name="Thomas B.C."/>
            <person name="Singh A."/>
            <person name="Wilkins M.J."/>
            <person name="Karaoz U."/>
            <person name="Brodie E.L."/>
            <person name="Williams K.H."/>
            <person name="Hubbard S.S."/>
            <person name="Banfield J.F."/>
        </authorList>
    </citation>
    <scope>NUCLEOTIDE SEQUENCE [LARGE SCALE GENOMIC DNA]</scope>
</reference>
<organism evidence="2 3">
    <name type="scientific">Candidatus Nomurabacteria bacterium RIFCSPLOWO2_02_FULL_40_10</name>
    <dbReference type="NCBI Taxonomy" id="1801786"/>
    <lineage>
        <taxon>Bacteria</taxon>
        <taxon>Candidatus Nomuraibacteriota</taxon>
    </lineage>
</organism>
<dbReference type="Proteomes" id="UP000176479">
    <property type="component" value="Unassembled WGS sequence"/>
</dbReference>
<feature type="domain" description="SHS2" evidence="1">
    <location>
        <begin position="16"/>
        <end position="199"/>
    </location>
</feature>
<dbReference type="Pfam" id="PF11104">
    <property type="entry name" value="PilM_2"/>
    <property type="match status" value="1"/>
</dbReference>
<dbReference type="NCBIfam" id="TIGR01175">
    <property type="entry name" value="pilM"/>
    <property type="match status" value="1"/>
</dbReference>
<protein>
    <recommendedName>
        <fullName evidence="1">SHS2 domain-containing protein</fullName>
    </recommendedName>
</protein>
<dbReference type="EMBL" id="MFVK01000007">
    <property type="protein sequence ID" value="OGI99804.1"/>
    <property type="molecule type" value="Genomic_DNA"/>
</dbReference>
<dbReference type="SUPFAM" id="SSF53067">
    <property type="entry name" value="Actin-like ATPase domain"/>
    <property type="match status" value="2"/>
</dbReference>
<dbReference type="InterPro" id="IPR003494">
    <property type="entry name" value="SHS2_FtsA"/>
</dbReference>
<dbReference type="PIRSF" id="PIRSF019169">
    <property type="entry name" value="PilM"/>
    <property type="match status" value="1"/>
</dbReference>
<dbReference type="InterPro" id="IPR005883">
    <property type="entry name" value="PilM"/>
</dbReference>
<sequence length="366" mass="40652">MDFSFLKYKPAKSSRTLGIDIGTSSIKIVELEKKAGRFQLSNYGIFELKGYVDGKNSSSNDDWQSILRMPDQEISSGIRELINKARMSSMDVVASIPSFSTFATVIEMPYVSNEDLARALPFEAKKYVPIPLDEVVLDWSIVGVIDETKDTSVRKLSNVEVFLAAVPKEETVRYKNIIDNSKLHMSALELENSALIRALLGNDLSPTVIVNIGGRSTSIIIVNRGYERVSHNYEVGGFEITKAIARSLNVSLERAEELKRKFGLVKSEGNIITESMISLIDMMVFETKKTIANYEETKKEKISNVVLIGGLTNMPGFGDYFTQKLGRDIVVGNPFSRVSYPEELSPIISELSSTFSVSVGLAMREV</sequence>
<dbReference type="PANTHER" id="PTHR32432">
    <property type="entry name" value="CELL DIVISION PROTEIN FTSA-RELATED"/>
    <property type="match status" value="1"/>
</dbReference>
<evidence type="ECO:0000313" key="2">
    <source>
        <dbReference type="EMBL" id="OGI99804.1"/>
    </source>
</evidence>
<dbReference type="PANTHER" id="PTHR32432:SF3">
    <property type="entry name" value="ETHANOLAMINE UTILIZATION PROTEIN EUTJ"/>
    <property type="match status" value="1"/>
</dbReference>
<comment type="caution">
    <text evidence="2">The sequence shown here is derived from an EMBL/GenBank/DDBJ whole genome shotgun (WGS) entry which is preliminary data.</text>
</comment>